<feature type="transmembrane region" description="Helical" evidence="6">
    <location>
        <begin position="150"/>
        <end position="170"/>
    </location>
</feature>
<evidence type="ECO:0000259" key="7">
    <source>
        <dbReference type="PROSITE" id="PS50850"/>
    </source>
</evidence>
<name>A0A0J6WW34_9FIRM</name>
<feature type="domain" description="Major facilitator superfamily (MFS) profile" evidence="7">
    <location>
        <begin position="23"/>
        <end position="430"/>
    </location>
</feature>
<gene>
    <name evidence="8" type="ORF">AB840_01025</name>
</gene>
<dbReference type="SUPFAM" id="SSF103473">
    <property type="entry name" value="MFS general substrate transporter"/>
    <property type="match status" value="1"/>
</dbReference>
<keyword evidence="4 6" id="KW-1133">Transmembrane helix</keyword>
<evidence type="ECO:0000256" key="5">
    <source>
        <dbReference type="ARBA" id="ARBA00023136"/>
    </source>
</evidence>
<dbReference type="PANTHER" id="PTHR11662:SF333">
    <property type="entry name" value="D-GALACTONATE TRANSPORTER"/>
    <property type="match status" value="1"/>
</dbReference>
<evidence type="ECO:0000256" key="6">
    <source>
        <dbReference type="SAM" id="Phobius"/>
    </source>
</evidence>
<reference evidence="8 9" key="1">
    <citation type="submission" date="2015-06" db="EMBL/GenBank/DDBJ databases">
        <title>Draft genome sequence of beer spoilage bacterium Megasphaera cerevisiae type strain 20462.</title>
        <authorList>
            <person name="Kutumbaka K."/>
            <person name="Pasmowitz J."/>
            <person name="Mategko J."/>
            <person name="Reyes D."/>
            <person name="Friedrich A."/>
            <person name="Han S."/>
            <person name="Martens-Habbena W."/>
            <person name="Neal-McKinney J."/>
            <person name="Janagama H.K."/>
            <person name="Nadala C."/>
            <person name="Samadpour M."/>
        </authorList>
    </citation>
    <scope>NUCLEOTIDE SEQUENCE [LARGE SCALE GENOMIC DNA]</scope>
    <source>
        <strain evidence="8 9">DSM 20462</strain>
    </source>
</reference>
<evidence type="ECO:0000256" key="4">
    <source>
        <dbReference type="ARBA" id="ARBA00022989"/>
    </source>
</evidence>
<comment type="subcellular location">
    <subcellularLocation>
        <location evidence="1">Cell membrane</location>
        <topology evidence="1">Multi-pass membrane protein</topology>
    </subcellularLocation>
</comment>
<keyword evidence="2" id="KW-0813">Transport</keyword>
<dbReference type="InterPro" id="IPR000849">
    <property type="entry name" value="Sugar_P_transporter"/>
</dbReference>
<dbReference type="AlphaFoldDB" id="A0A0J6WW34"/>
<dbReference type="InterPro" id="IPR050382">
    <property type="entry name" value="MFS_Na/Anion_cotransporter"/>
</dbReference>
<accession>A0A0J6WW34</accession>
<dbReference type="InParanoid" id="A0A0J6WW34"/>
<feature type="transmembrane region" description="Helical" evidence="6">
    <location>
        <begin position="282"/>
        <end position="301"/>
    </location>
</feature>
<evidence type="ECO:0000256" key="2">
    <source>
        <dbReference type="ARBA" id="ARBA00022448"/>
    </source>
</evidence>
<evidence type="ECO:0000256" key="1">
    <source>
        <dbReference type="ARBA" id="ARBA00004651"/>
    </source>
</evidence>
<feature type="transmembrane region" description="Helical" evidence="6">
    <location>
        <begin position="56"/>
        <end position="81"/>
    </location>
</feature>
<dbReference type="FunCoup" id="A0A0J6WW34">
    <property type="interactions" value="237"/>
</dbReference>
<dbReference type="PATRIC" id="fig|1122219.3.peg.232"/>
<feature type="transmembrane region" description="Helical" evidence="6">
    <location>
        <begin position="177"/>
        <end position="196"/>
    </location>
</feature>
<sequence>MAMGPENMKEHAAQKKTNKRWFMLFLLFVLTAINYLDRTNMAVAAPSMSAELGFNAASMGLLFSAFAWSYGLMQIPGGWFLEHFGSRIAYTISLFLWSGFTVLMGFGKSFASLFGIRMAIGAAEAPAFPTNSRVVASWFPDSERATATSIYTAGEFIGLAFLTPVLFWLLEHFGWREIFYVTGIIGVIASGFWYFLYKDPKECRGANEAELNYIRTGGGLAEKAGKAAHISRAQVLELFKHRQLLGVYLGQFANTSTMYFFLTWFPTYLVVAKQMPMLKAGFYAVIPYIGALCGVLLGGYWSDSMLRHGKSLSQARKTPVICGLLCSMTIMAANYADSLTAVIAIMAVAFFGQGMAAIVWSTVGDIAPADSVGLAGGVFNFIGNLAGIITPIVIGMIVQMTGSFVGAMVFISCIAAVGVFSFIFIVGDIHRIESVNKQ</sequence>
<protein>
    <submittedName>
        <fullName evidence="8">Glucarate transporter</fullName>
    </submittedName>
</protein>
<keyword evidence="5 6" id="KW-0472">Membrane</keyword>
<dbReference type="InterPro" id="IPR020846">
    <property type="entry name" value="MFS_dom"/>
</dbReference>
<dbReference type="InterPro" id="IPR011701">
    <property type="entry name" value="MFS"/>
</dbReference>
<feature type="transmembrane region" description="Helical" evidence="6">
    <location>
        <begin position="21"/>
        <end position="36"/>
    </location>
</feature>
<proteinExistence type="predicted"/>
<comment type="caution">
    <text evidence="8">The sequence shown here is derived from an EMBL/GenBank/DDBJ whole genome shotgun (WGS) entry which is preliminary data.</text>
</comment>
<dbReference type="PROSITE" id="PS50850">
    <property type="entry name" value="MFS"/>
    <property type="match status" value="1"/>
</dbReference>
<dbReference type="GO" id="GO:0005886">
    <property type="term" value="C:plasma membrane"/>
    <property type="evidence" value="ECO:0007669"/>
    <property type="project" value="UniProtKB-SubCell"/>
</dbReference>
<dbReference type="NCBIfam" id="TIGR00893">
    <property type="entry name" value="2A0114"/>
    <property type="match status" value="1"/>
</dbReference>
<dbReference type="PIRSF" id="PIRSF002808">
    <property type="entry name" value="Hexose_phosphate_transp"/>
    <property type="match status" value="1"/>
</dbReference>
<feature type="transmembrane region" description="Helical" evidence="6">
    <location>
        <begin position="338"/>
        <end position="360"/>
    </location>
</feature>
<organism evidence="8 9">
    <name type="scientific">Megasphaera cerevisiae DSM 20462</name>
    <dbReference type="NCBI Taxonomy" id="1122219"/>
    <lineage>
        <taxon>Bacteria</taxon>
        <taxon>Bacillati</taxon>
        <taxon>Bacillota</taxon>
        <taxon>Negativicutes</taxon>
        <taxon>Veillonellales</taxon>
        <taxon>Veillonellaceae</taxon>
        <taxon>Megasphaera</taxon>
    </lineage>
</organism>
<dbReference type="Pfam" id="PF07690">
    <property type="entry name" value="MFS_1"/>
    <property type="match status" value="1"/>
</dbReference>
<keyword evidence="9" id="KW-1185">Reference proteome</keyword>
<feature type="transmembrane region" description="Helical" evidence="6">
    <location>
        <begin position="88"/>
        <end position="107"/>
    </location>
</feature>
<feature type="transmembrane region" description="Helical" evidence="6">
    <location>
        <begin position="248"/>
        <end position="270"/>
    </location>
</feature>
<evidence type="ECO:0000313" key="8">
    <source>
        <dbReference type="EMBL" id="KMO87740.1"/>
    </source>
</evidence>
<evidence type="ECO:0000256" key="3">
    <source>
        <dbReference type="ARBA" id="ARBA00022692"/>
    </source>
</evidence>
<dbReference type="CDD" id="cd17319">
    <property type="entry name" value="MFS_ExuT_GudP_like"/>
    <property type="match status" value="1"/>
</dbReference>
<dbReference type="GO" id="GO:0022857">
    <property type="term" value="F:transmembrane transporter activity"/>
    <property type="evidence" value="ECO:0007669"/>
    <property type="project" value="InterPro"/>
</dbReference>
<keyword evidence="3 6" id="KW-0812">Transmembrane</keyword>
<feature type="transmembrane region" description="Helical" evidence="6">
    <location>
        <begin position="404"/>
        <end position="427"/>
    </location>
</feature>
<dbReference type="STRING" id="39029.BSR42_08015"/>
<dbReference type="PANTHER" id="PTHR11662">
    <property type="entry name" value="SOLUTE CARRIER FAMILY 17"/>
    <property type="match status" value="1"/>
</dbReference>
<dbReference type="EMBL" id="LEKT01000002">
    <property type="protein sequence ID" value="KMO87740.1"/>
    <property type="molecule type" value="Genomic_DNA"/>
</dbReference>
<dbReference type="Gene3D" id="1.20.1250.20">
    <property type="entry name" value="MFS general substrate transporter like domains"/>
    <property type="match status" value="2"/>
</dbReference>
<dbReference type="Proteomes" id="UP000036503">
    <property type="component" value="Unassembled WGS sequence"/>
</dbReference>
<dbReference type="InterPro" id="IPR036259">
    <property type="entry name" value="MFS_trans_sf"/>
</dbReference>
<feature type="transmembrane region" description="Helical" evidence="6">
    <location>
        <begin position="372"/>
        <end position="398"/>
    </location>
</feature>
<evidence type="ECO:0000313" key="9">
    <source>
        <dbReference type="Proteomes" id="UP000036503"/>
    </source>
</evidence>